<dbReference type="Gene3D" id="1.20.1250.20">
    <property type="entry name" value="MFS general substrate transporter like domains"/>
    <property type="match status" value="1"/>
</dbReference>
<accession>A0A2J6QPI1</accession>
<feature type="transmembrane region" description="Helical" evidence="7">
    <location>
        <begin position="137"/>
        <end position="156"/>
    </location>
</feature>
<dbReference type="Proteomes" id="UP000235672">
    <property type="component" value="Unassembled WGS sequence"/>
</dbReference>
<gene>
    <name evidence="8" type="ORF">NA56DRAFT_560523</name>
</gene>
<feature type="transmembrane region" description="Helical" evidence="7">
    <location>
        <begin position="239"/>
        <end position="258"/>
    </location>
</feature>
<keyword evidence="3 7" id="KW-0812">Transmembrane</keyword>
<organism evidence="8 9">
    <name type="scientific">Hyaloscypha hepaticicola</name>
    <dbReference type="NCBI Taxonomy" id="2082293"/>
    <lineage>
        <taxon>Eukaryota</taxon>
        <taxon>Fungi</taxon>
        <taxon>Dikarya</taxon>
        <taxon>Ascomycota</taxon>
        <taxon>Pezizomycotina</taxon>
        <taxon>Leotiomycetes</taxon>
        <taxon>Helotiales</taxon>
        <taxon>Hyaloscyphaceae</taxon>
        <taxon>Hyaloscypha</taxon>
    </lineage>
</organism>
<feature type="transmembrane region" description="Helical" evidence="7">
    <location>
        <begin position="109"/>
        <end position="130"/>
    </location>
</feature>
<evidence type="ECO:0000256" key="4">
    <source>
        <dbReference type="ARBA" id="ARBA00022989"/>
    </source>
</evidence>
<protein>
    <submittedName>
        <fullName evidence="8">MFS general substrate transporter</fullName>
    </submittedName>
</protein>
<dbReference type="PANTHER" id="PTHR42718">
    <property type="entry name" value="MAJOR FACILITATOR SUPERFAMILY MULTIDRUG TRANSPORTER MFSC"/>
    <property type="match status" value="1"/>
</dbReference>
<comment type="subcellular location">
    <subcellularLocation>
        <location evidence="1">Membrane</location>
        <topology evidence="1">Multi-pass membrane protein</topology>
    </subcellularLocation>
</comment>
<keyword evidence="6" id="KW-0539">Nucleus</keyword>
<dbReference type="OrthoDB" id="5226580at2759"/>
<evidence type="ECO:0000256" key="5">
    <source>
        <dbReference type="ARBA" id="ARBA00023136"/>
    </source>
</evidence>
<evidence type="ECO:0000313" key="8">
    <source>
        <dbReference type="EMBL" id="PMD28152.1"/>
    </source>
</evidence>
<evidence type="ECO:0000256" key="6">
    <source>
        <dbReference type="ARBA" id="ARBA00023242"/>
    </source>
</evidence>
<dbReference type="SUPFAM" id="SSF103473">
    <property type="entry name" value="MFS general substrate transporter"/>
    <property type="match status" value="1"/>
</dbReference>
<dbReference type="AlphaFoldDB" id="A0A2J6QPI1"/>
<feature type="transmembrane region" description="Helical" evidence="7">
    <location>
        <begin position="162"/>
        <end position="187"/>
    </location>
</feature>
<dbReference type="CDD" id="cd00067">
    <property type="entry name" value="GAL4"/>
    <property type="match status" value="1"/>
</dbReference>
<evidence type="ECO:0000256" key="1">
    <source>
        <dbReference type="ARBA" id="ARBA00004141"/>
    </source>
</evidence>
<dbReference type="GO" id="GO:0016020">
    <property type="term" value="C:membrane"/>
    <property type="evidence" value="ECO:0007669"/>
    <property type="project" value="UniProtKB-SubCell"/>
</dbReference>
<dbReference type="InterPro" id="IPR036259">
    <property type="entry name" value="MFS_trans_sf"/>
</dbReference>
<keyword evidence="4 7" id="KW-1133">Transmembrane helix</keyword>
<dbReference type="EMBL" id="KZ613464">
    <property type="protein sequence ID" value="PMD28152.1"/>
    <property type="molecule type" value="Genomic_DNA"/>
</dbReference>
<dbReference type="PANTHER" id="PTHR42718:SF9">
    <property type="entry name" value="MAJOR FACILITATOR SUPERFAMILY MULTIDRUG TRANSPORTER MFSC"/>
    <property type="match status" value="1"/>
</dbReference>
<dbReference type="InterPro" id="IPR001138">
    <property type="entry name" value="Zn2Cys6_DnaBD"/>
</dbReference>
<keyword evidence="5 7" id="KW-0472">Membrane</keyword>
<sequence length="873" mass="97266">MDWLGAVLSVCGLILFTFAVIDSSHAPQQWKTLYIYILFILGSFLLLAAAYIEVRVATEPLLPVSLFKVPCMPALVIALFFTYGSLGVFLLYATFYMENVMGASPLQVVAWYVPMALGGCIISTFGGFVLHLLRGTILIIVSGISWIVAPLLFAIAPKNALYWAYVFPSMICATVGIDITFNVANIFITTSLPRKQQGLAGAVIMLLMHLGIAVMLGFADIVNTCTVARLGMRRSYHAVFWFEVACASSALVILVLFVKIKKAESELTVDERAELNKLFLVLIMDFMNDPTPSMPEEPSAPKPGKSRLRRSCEACRSSKGKCVPSEEGGRCQRRVAEMEEKLDGLMALLVARQSGKEALPSKSSSVASQPAPALSPSETLNQAFTHPISSSVSSVSFSRSDGSRHQHSLPLFSFPNFDPFNDVISKGMVTFSQAEESVRYFQSRASNFPFVLVPPKMNLDSLRRERPFFLLAILSFSAHKNEKLQDRLEIELRESLSRRIIVNCEKSIDILQGVLVYLAWLMKHSLFLPHSPEELEAQRIFLGCYFLTTTTLKYCDYMATCGESLARAEVADTDYLLQYFIRLQRLAEEVDYAFDYSRAFTSPPLDTLRIEILLKAFEQQLNQFELTFPQQVWNNPSLTLRFYNLRTYINEIGLHATRPSGVETMSNSWYYSTPRNESLIRCLQATKGYLDRYLLLTSEEVANLNMTDYVHSVYAILVLGAFAAGAYDSDTLDSISIEQIANLGYYLDALSAQALQLLAISETGSNNYISHLYSLFQQSKVWYSQLVKDPTPIGMCITGRPTFCFMEIIPTIMARCVDFSGTFSSGKSYSDSPAVGGGPRLSEVGADEQWSEMLSNWAASQDLSNMVLDNALV</sequence>
<dbReference type="GO" id="GO:0000981">
    <property type="term" value="F:DNA-binding transcription factor activity, RNA polymerase II-specific"/>
    <property type="evidence" value="ECO:0007669"/>
    <property type="project" value="InterPro"/>
</dbReference>
<dbReference type="GO" id="GO:0008270">
    <property type="term" value="F:zinc ion binding"/>
    <property type="evidence" value="ECO:0007669"/>
    <property type="project" value="InterPro"/>
</dbReference>
<dbReference type="FunFam" id="1.20.1250.20:FF:000447">
    <property type="entry name" value="MFS multidrug transporter, putative"/>
    <property type="match status" value="1"/>
</dbReference>
<feature type="transmembrane region" description="Helical" evidence="7">
    <location>
        <begin position="75"/>
        <end position="97"/>
    </location>
</feature>
<name>A0A2J6QPI1_9HELO</name>
<evidence type="ECO:0000256" key="3">
    <source>
        <dbReference type="ARBA" id="ARBA00022692"/>
    </source>
</evidence>
<keyword evidence="2" id="KW-0813">Transport</keyword>
<evidence type="ECO:0000313" key="9">
    <source>
        <dbReference type="Proteomes" id="UP000235672"/>
    </source>
</evidence>
<feature type="transmembrane region" description="Helical" evidence="7">
    <location>
        <begin position="199"/>
        <end position="219"/>
    </location>
</feature>
<proteinExistence type="predicted"/>
<evidence type="ECO:0000256" key="7">
    <source>
        <dbReference type="SAM" id="Phobius"/>
    </source>
</evidence>
<reference evidence="8 9" key="1">
    <citation type="submission" date="2016-05" db="EMBL/GenBank/DDBJ databases">
        <title>A degradative enzymes factory behind the ericoid mycorrhizal symbiosis.</title>
        <authorList>
            <consortium name="DOE Joint Genome Institute"/>
            <person name="Martino E."/>
            <person name="Morin E."/>
            <person name="Grelet G."/>
            <person name="Kuo A."/>
            <person name="Kohler A."/>
            <person name="Daghino S."/>
            <person name="Barry K."/>
            <person name="Choi C."/>
            <person name="Cichocki N."/>
            <person name="Clum A."/>
            <person name="Copeland A."/>
            <person name="Hainaut M."/>
            <person name="Haridas S."/>
            <person name="Labutti K."/>
            <person name="Lindquist E."/>
            <person name="Lipzen A."/>
            <person name="Khouja H.-R."/>
            <person name="Murat C."/>
            <person name="Ohm R."/>
            <person name="Olson A."/>
            <person name="Spatafora J."/>
            <person name="Veneault-Fourrey C."/>
            <person name="Henrissat B."/>
            <person name="Grigoriev I."/>
            <person name="Martin F."/>
            <person name="Perotto S."/>
        </authorList>
    </citation>
    <scope>NUCLEOTIDE SEQUENCE [LARGE SCALE GENOMIC DNA]</scope>
    <source>
        <strain evidence="8 9">UAMH 7357</strain>
    </source>
</reference>
<feature type="transmembrane region" description="Helical" evidence="7">
    <location>
        <begin position="33"/>
        <end position="54"/>
    </location>
</feature>
<keyword evidence="9" id="KW-1185">Reference proteome</keyword>
<evidence type="ECO:0000256" key="2">
    <source>
        <dbReference type="ARBA" id="ARBA00022448"/>
    </source>
</evidence>